<dbReference type="EMBL" id="CP047616">
    <property type="protein sequence ID" value="QIW53284.1"/>
    <property type="molecule type" value="Genomic_DNA"/>
</dbReference>
<evidence type="ECO:0000256" key="3">
    <source>
        <dbReference type="ARBA" id="ARBA00023163"/>
    </source>
</evidence>
<dbReference type="PANTHER" id="PTHR44846">
    <property type="entry name" value="MANNOSYL-D-GLYCERATE TRANSPORT/METABOLISM SYSTEM REPRESSOR MNGR-RELATED"/>
    <property type="match status" value="1"/>
</dbReference>
<dbReference type="SMART" id="SM00866">
    <property type="entry name" value="UTRA"/>
    <property type="match status" value="1"/>
</dbReference>
<reference evidence="5 6" key="1">
    <citation type="submission" date="2019-12" db="EMBL/GenBank/DDBJ databases">
        <title>Whole genome sequences of Lactococcus raffinolactis strains isolated from sewage.</title>
        <authorList>
            <person name="Ybazeta G."/>
            <person name="Ross M."/>
            <person name="Brabant-Kirwan D."/>
            <person name="Saleh M."/>
            <person name="Dillon J.A."/>
            <person name="Splinter K."/>
            <person name="Nokhbeh R."/>
        </authorList>
    </citation>
    <scope>NUCLEOTIDE SEQUENCE [LARGE SCALE GENOMIC DNA]</scope>
    <source>
        <strain evidence="5 6">Lr_19_5</strain>
    </source>
</reference>
<dbReference type="InterPro" id="IPR036390">
    <property type="entry name" value="WH_DNA-bd_sf"/>
</dbReference>
<protein>
    <submittedName>
        <fullName evidence="5">UTRA domain-containing protein</fullName>
    </submittedName>
</protein>
<evidence type="ECO:0000259" key="4">
    <source>
        <dbReference type="PROSITE" id="PS50949"/>
    </source>
</evidence>
<keyword evidence="3" id="KW-0804">Transcription</keyword>
<feature type="domain" description="HTH gntR-type" evidence="4">
    <location>
        <begin position="12"/>
        <end position="80"/>
    </location>
</feature>
<dbReference type="InterPro" id="IPR050679">
    <property type="entry name" value="Bact_HTH_transcr_reg"/>
</dbReference>
<accession>A0A6H0UCX4</accession>
<dbReference type="InterPro" id="IPR000524">
    <property type="entry name" value="Tscrpt_reg_HTH_GntR"/>
</dbReference>
<dbReference type="SUPFAM" id="SSF64288">
    <property type="entry name" value="Chorismate lyase-like"/>
    <property type="match status" value="1"/>
</dbReference>
<dbReference type="SUPFAM" id="SSF46785">
    <property type="entry name" value="Winged helix' DNA-binding domain"/>
    <property type="match status" value="1"/>
</dbReference>
<sequence>MANFILQFGMKIQKYLTIANILRNKILSGEFPAKSKLPYERELIETFHASKMTVKKATDLLMDEGLITKVKAKGAFVNDFSKASLDRMREINYFRGSTALYADKKVVSNVLIFEVVSADATVQQKLSLMTADEQVYHIKRVRSKEDKPFVIEEMWMPVKLILNLKLEHVENSIYEYIEQHLGYIIEESHRRIAVHVADEQESKLLKIDIGKPVVLTTQTARFLTGQVFEYSRVTHIGEEFSLEVILTRKN</sequence>
<dbReference type="InterPro" id="IPR011663">
    <property type="entry name" value="UTRA"/>
</dbReference>
<dbReference type="PROSITE" id="PS50949">
    <property type="entry name" value="HTH_GNTR"/>
    <property type="match status" value="1"/>
</dbReference>
<dbReference type="Pfam" id="PF07702">
    <property type="entry name" value="UTRA"/>
    <property type="match status" value="1"/>
</dbReference>
<dbReference type="RefSeq" id="WP_167838479.1">
    <property type="nucleotide sequence ID" value="NZ_CP047616.1"/>
</dbReference>
<dbReference type="Pfam" id="PF00392">
    <property type="entry name" value="GntR"/>
    <property type="match status" value="1"/>
</dbReference>
<gene>
    <name evidence="5" type="ORF">GU336_03425</name>
</gene>
<dbReference type="AlphaFoldDB" id="A0A6H0UCX4"/>
<dbReference type="GO" id="GO:0003700">
    <property type="term" value="F:DNA-binding transcription factor activity"/>
    <property type="evidence" value="ECO:0007669"/>
    <property type="project" value="InterPro"/>
</dbReference>
<dbReference type="InterPro" id="IPR036388">
    <property type="entry name" value="WH-like_DNA-bd_sf"/>
</dbReference>
<keyword evidence="2" id="KW-0238">DNA-binding</keyword>
<dbReference type="GO" id="GO:0003677">
    <property type="term" value="F:DNA binding"/>
    <property type="evidence" value="ECO:0007669"/>
    <property type="project" value="UniProtKB-KW"/>
</dbReference>
<dbReference type="GO" id="GO:0045892">
    <property type="term" value="P:negative regulation of DNA-templated transcription"/>
    <property type="evidence" value="ECO:0007669"/>
    <property type="project" value="TreeGrafter"/>
</dbReference>
<dbReference type="PANTHER" id="PTHR44846:SF1">
    <property type="entry name" value="MANNOSYL-D-GLYCERATE TRANSPORT_METABOLISM SYSTEM REPRESSOR MNGR-RELATED"/>
    <property type="match status" value="1"/>
</dbReference>
<evidence type="ECO:0000256" key="1">
    <source>
        <dbReference type="ARBA" id="ARBA00023015"/>
    </source>
</evidence>
<dbReference type="PRINTS" id="PR00035">
    <property type="entry name" value="HTHGNTR"/>
</dbReference>
<dbReference type="InterPro" id="IPR028978">
    <property type="entry name" value="Chorismate_lyase_/UTRA_dom_sf"/>
</dbReference>
<name>A0A6H0UCX4_9LACT</name>
<evidence type="ECO:0000313" key="5">
    <source>
        <dbReference type="EMBL" id="QIW53284.1"/>
    </source>
</evidence>
<evidence type="ECO:0000256" key="2">
    <source>
        <dbReference type="ARBA" id="ARBA00023125"/>
    </source>
</evidence>
<dbReference type="Gene3D" id="1.10.10.10">
    <property type="entry name" value="Winged helix-like DNA-binding domain superfamily/Winged helix DNA-binding domain"/>
    <property type="match status" value="1"/>
</dbReference>
<dbReference type="CDD" id="cd07377">
    <property type="entry name" value="WHTH_GntR"/>
    <property type="match status" value="1"/>
</dbReference>
<organism evidence="5 6">
    <name type="scientific">Pseudolactococcus raffinolactis</name>
    <dbReference type="NCBI Taxonomy" id="1366"/>
    <lineage>
        <taxon>Bacteria</taxon>
        <taxon>Bacillati</taxon>
        <taxon>Bacillota</taxon>
        <taxon>Bacilli</taxon>
        <taxon>Lactobacillales</taxon>
        <taxon>Streptococcaceae</taxon>
        <taxon>Pseudolactococcus</taxon>
    </lineage>
</organism>
<dbReference type="Gene3D" id="3.40.1410.10">
    <property type="entry name" value="Chorismate lyase-like"/>
    <property type="match status" value="1"/>
</dbReference>
<dbReference type="Proteomes" id="UP000501945">
    <property type="component" value="Chromosome"/>
</dbReference>
<evidence type="ECO:0000313" key="6">
    <source>
        <dbReference type="Proteomes" id="UP000501945"/>
    </source>
</evidence>
<dbReference type="SMART" id="SM00345">
    <property type="entry name" value="HTH_GNTR"/>
    <property type="match status" value="1"/>
</dbReference>
<proteinExistence type="predicted"/>
<keyword evidence="1" id="KW-0805">Transcription regulation</keyword>